<dbReference type="Proteomes" id="UP001060112">
    <property type="component" value="Chromosome"/>
</dbReference>
<keyword evidence="2" id="KW-1185">Reference proteome</keyword>
<protein>
    <submittedName>
        <fullName evidence="1">Uncharacterized protein</fullName>
    </submittedName>
</protein>
<evidence type="ECO:0000313" key="1">
    <source>
        <dbReference type="EMBL" id="UTY40357.1"/>
    </source>
</evidence>
<proteinExistence type="predicted"/>
<sequence>MFMIGISAYLATQNVICVGAVLTSYLCFSQLIKPLEELHHILDELSESSILAQDFFKITEIPHDFLMIFFHHQKLIKHLQ</sequence>
<organism evidence="1 2">
    <name type="scientific">Allocoprobacillus halotolerans</name>
    <dbReference type="NCBI Taxonomy" id="2944914"/>
    <lineage>
        <taxon>Bacteria</taxon>
        <taxon>Bacillati</taxon>
        <taxon>Bacillota</taxon>
        <taxon>Erysipelotrichia</taxon>
        <taxon>Erysipelotrichales</taxon>
        <taxon>Erysipelotrichaceae</taxon>
        <taxon>Allocoprobacillus</taxon>
    </lineage>
</organism>
<accession>A0ABY5I6G3</accession>
<reference evidence="1" key="1">
    <citation type="submission" date="2022-07" db="EMBL/GenBank/DDBJ databases">
        <title>Faecal culturing of patients with breast cancer.</title>
        <authorList>
            <person name="Teng N.M.Y."/>
            <person name="Kiu R."/>
            <person name="Evans R."/>
            <person name="Baker D.J."/>
            <person name="Zenner C."/>
            <person name="Robinson S.D."/>
            <person name="Hall L.J."/>
        </authorList>
    </citation>
    <scope>NUCLEOTIDE SEQUENCE</scope>
    <source>
        <strain evidence="1">LH1062</strain>
    </source>
</reference>
<gene>
    <name evidence="1" type="ORF">NMU03_06135</name>
</gene>
<dbReference type="RefSeq" id="WP_290141778.1">
    <property type="nucleotide sequence ID" value="NZ_CP101620.1"/>
</dbReference>
<dbReference type="EMBL" id="CP101620">
    <property type="protein sequence ID" value="UTY40357.1"/>
    <property type="molecule type" value="Genomic_DNA"/>
</dbReference>
<name>A0ABY5I6G3_9FIRM</name>
<evidence type="ECO:0000313" key="2">
    <source>
        <dbReference type="Proteomes" id="UP001060112"/>
    </source>
</evidence>